<sequence length="81" mass="9198">MIVYEGEELVVHHANGTTDYVVITFQGAHRTHIATQTFFAEHPFQKNNISAIGVTSKVDHWYLSSDTEYVLSLITTLSRPY</sequence>
<dbReference type="Proteomes" id="UP000597459">
    <property type="component" value="Unassembled WGS sequence"/>
</dbReference>
<organism evidence="1 2">
    <name type="scientific">Acetobacter estunensis</name>
    <dbReference type="NCBI Taxonomy" id="104097"/>
    <lineage>
        <taxon>Bacteria</taxon>
        <taxon>Pseudomonadati</taxon>
        <taxon>Pseudomonadota</taxon>
        <taxon>Alphaproteobacteria</taxon>
        <taxon>Acetobacterales</taxon>
        <taxon>Acetobacteraceae</taxon>
        <taxon>Acetobacter</taxon>
    </lineage>
</organism>
<dbReference type="EMBL" id="WOTH01000007">
    <property type="protein sequence ID" value="NHO53366.1"/>
    <property type="molecule type" value="Genomic_DNA"/>
</dbReference>
<evidence type="ECO:0000313" key="2">
    <source>
        <dbReference type="Proteomes" id="UP000597459"/>
    </source>
</evidence>
<dbReference type="AlphaFoldDB" id="A0A967B716"/>
<dbReference type="RefSeq" id="WP_166313510.1">
    <property type="nucleotide sequence ID" value="NZ_WOTH01000007.1"/>
</dbReference>
<gene>
    <name evidence="1" type="ORF">GOB87_05235</name>
</gene>
<reference evidence="1" key="1">
    <citation type="submission" date="2019-11" db="EMBL/GenBank/DDBJ databases">
        <title>Description of new Acetobacter species.</title>
        <authorList>
            <person name="Cleenwerck I."/>
            <person name="Sombolestani A.S."/>
        </authorList>
    </citation>
    <scope>NUCLEOTIDE SEQUENCE</scope>
    <source>
        <strain evidence="1">LMG 1626</strain>
    </source>
</reference>
<proteinExistence type="predicted"/>
<protein>
    <submittedName>
        <fullName evidence="1">Uncharacterized protein</fullName>
    </submittedName>
</protein>
<name>A0A967B716_9PROT</name>
<evidence type="ECO:0000313" key="1">
    <source>
        <dbReference type="EMBL" id="NHO53366.1"/>
    </source>
</evidence>
<accession>A0A967B716</accession>
<comment type="caution">
    <text evidence="1">The sequence shown here is derived from an EMBL/GenBank/DDBJ whole genome shotgun (WGS) entry which is preliminary data.</text>
</comment>
<keyword evidence="2" id="KW-1185">Reference proteome</keyword>